<dbReference type="AlphaFoldDB" id="L7FQS9"/>
<reference evidence="1 2" key="1">
    <citation type="submission" date="2012-10" db="EMBL/GenBank/DDBJ databases">
        <authorList>
            <person name="Zafar N."/>
            <person name="Inman J."/>
            <person name="Hall N."/>
            <person name="Lorenzi H."/>
            <person name="Caler E."/>
        </authorList>
    </citation>
    <scope>NUCLEOTIDE SEQUENCE [LARGE SCALE GENOMIC DNA]</scope>
    <source>
        <strain evidence="1 2">IP1</strain>
    </source>
</reference>
<dbReference type="KEGG" id="eiv:EIN_217950"/>
<dbReference type="Proteomes" id="UP000014680">
    <property type="component" value="Unassembled WGS sequence"/>
</dbReference>
<proteinExistence type="predicted"/>
<organism evidence="1 2">
    <name type="scientific">Entamoeba invadens IP1</name>
    <dbReference type="NCBI Taxonomy" id="370355"/>
    <lineage>
        <taxon>Eukaryota</taxon>
        <taxon>Amoebozoa</taxon>
        <taxon>Evosea</taxon>
        <taxon>Archamoebae</taxon>
        <taxon>Mastigamoebida</taxon>
        <taxon>Entamoebidae</taxon>
        <taxon>Entamoeba</taxon>
    </lineage>
</organism>
<evidence type="ECO:0000313" key="1">
    <source>
        <dbReference type="EMBL" id="ELP95330.1"/>
    </source>
</evidence>
<dbReference type="VEuPathDB" id="AmoebaDB:EIN_217950"/>
<sequence>MVYKKNFTIDTVDLNYLDVPLQSLALPKRIRRYQSSQQSIPKSIISKLESIGSDEFAELYKTSVTSSVEEKVHNLCECMEHVLVVRCVYFYMKCFTENFILQKVDKKYYPKFFYLIEHHFLIKEYLKSSHKMCRNLFELRWSLKEDVYVQVFLYIYIESFVNVMFDNYSIFLSETLHCVAKYYWNIFNEFFFDSKMNVKTLEKVFYQDRMLITKFAVYLPKIT</sequence>
<keyword evidence="2" id="KW-1185">Reference proteome</keyword>
<name>L7FQS9_ENTIV</name>
<dbReference type="RefSeq" id="XP_004262101.1">
    <property type="nucleotide sequence ID" value="XM_004262053.1"/>
</dbReference>
<accession>L7FQS9</accession>
<protein>
    <submittedName>
        <fullName evidence="1">Uncharacterized protein</fullName>
    </submittedName>
</protein>
<gene>
    <name evidence="1" type="ORF">EIN_217950</name>
</gene>
<dbReference type="EMBL" id="KB206139">
    <property type="protein sequence ID" value="ELP95330.1"/>
    <property type="molecule type" value="Genomic_DNA"/>
</dbReference>
<dbReference type="GeneID" id="14894319"/>
<evidence type="ECO:0000313" key="2">
    <source>
        <dbReference type="Proteomes" id="UP000014680"/>
    </source>
</evidence>